<dbReference type="EMBL" id="CAJVCH010120293">
    <property type="protein sequence ID" value="CAG7725311.1"/>
    <property type="molecule type" value="Genomic_DNA"/>
</dbReference>
<evidence type="ECO:0000313" key="3">
    <source>
        <dbReference type="EMBL" id="CAG7725311.1"/>
    </source>
</evidence>
<dbReference type="AlphaFoldDB" id="A0A8J2P4J8"/>
<organism evidence="3 4">
    <name type="scientific">Allacma fusca</name>
    <dbReference type="NCBI Taxonomy" id="39272"/>
    <lineage>
        <taxon>Eukaryota</taxon>
        <taxon>Metazoa</taxon>
        <taxon>Ecdysozoa</taxon>
        <taxon>Arthropoda</taxon>
        <taxon>Hexapoda</taxon>
        <taxon>Collembola</taxon>
        <taxon>Symphypleona</taxon>
        <taxon>Sminthuridae</taxon>
        <taxon>Allacma</taxon>
    </lineage>
</organism>
<name>A0A8J2P4J8_9HEXA</name>
<gene>
    <name evidence="3" type="ORF">AFUS01_LOCUS14275</name>
</gene>
<evidence type="ECO:0000256" key="1">
    <source>
        <dbReference type="SAM" id="MobiDB-lite"/>
    </source>
</evidence>
<evidence type="ECO:0000259" key="2">
    <source>
        <dbReference type="Pfam" id="PF18701"/>
    </source>
</evidence>
<dbReference type="OrthoDB" id="8061911at2759"/>
<keyword evidence="4" id="KW-1185">Reference proteome</keyword>
<feature type="compositionally biased region" description="Polar residues" evidence="1">
    <location>
        <begin position="15"/>
        <end position="26"/>
    </location>
</feature>
<feature type="domain" description="DUF5641" evidence="2">
    <location>
        <begin position="30"/>
        <end position="65"/>
    </location>
</feature>
<dbReference type="Pfam" id="PF18701">
    <property type="entry name" value="DUF5641"/>
    <property type="match status" value="1"/>
</dbReference>
<sequence length="72" mass="7826">AAKVDYLPVQHRSRSAGSNQRQGFSQQRLPARIVALHPGADSLVQAVTAKTKSGGMKRPVTKLWALIISMED</sequence>
<protein>
    <recommendedName>
        <fullName evidence="2">DUF5641 domain-containing protein</fullName>
    </recommendedName>
</protein>
<feature type="region of interest" description="Disordered" evidence="1">
    <location>
        <begin position="1"/>
        <end position="26"/>
    </location>
</feature>
<dbReference type="InterPro" id="IPR040676">
    <property type="entry name" value="DUF5641"/>
</dbReference>
<dbReference type="Proteomes" id="UP000708208">
    <property type="component" value="Unassembled WGS sequence"/>
</dbReference>
<feature type="non-terminal residue" evidence="3">
    <location>
        <position position="1"/>
    </location>
</feature>
<comment type="caution">
    <text evidence="3">The sequence shown here is derived from an EMBL/GenBank/DDBJ whole genome shotgun (WGS) entry which is preliminary data.</text>
</comment>
<proteinExistence type="predicted"/>
<reference evidence="3" key="1">
    <citation type="submission" date="2021-06" db="EMBL/GenBank/DDBJ databases">
        <authorList>
            <person name="Hodson N. C."/>
            <person name="Mongue J. A."/>
            <person name="Jaron S. K."/>
        </authorList>
    </citation>
    <scope>NUCLEOTIDE SEQUENCE</scope>
</reference>
<evidence type="ECO:0000313" key="4">
    <source>
        <dbReference type="Proteomes" id="UP000708208"/>
    </source>
</evidence>
<accession>A0A8J2P4J8</accession>